<name>A0ABW5QNN2_9HYPH</name>
<dbReference type="RefSeq" id="WP_386834849.1">
    <property type="nucleotide sequence ID" value="NZ_JBHUNP010000001.1"/>
</dbReference>
<sequence length="235" mass="26575">MRNEQEVWLTDTTPVAPAALPATSAEATNAMIHYYRAEMGRMNSWRSRLDLTSNWAITVVAALLSVSLSTPTAHHGLFLFAMLLVSLLLGVEARRYRFYDVYRMRVRQFEKHYFGQLFGPAPEGGPEPWLVMLAQDLRHPKFRITFRRAVGRRLRRNYVWMFLILLLAWMLKIASPDLQSGVHLDPQRPIGVLVEQAATGPLPGWLVVGAVALFYAGVAYLALTTKERGGDQVHV</sequence>
<dbReference type="Pfam" id="PF10028">
    <property type="entry name" value="DUF2270"/>
    <property type="match status" value="1"/>
</dbReference>
<feature type="transmembrane region" description="Helical" evidence="1">
    <location>
        <begin position="202"/>
        <end position="223"/>
    </location>
</feature>
<dbReference type="InterPro" id="IPR014470">
    <property type="entry name" value="UCP01500"/>
</dbReference>
<evidence type="ECO:0000256" key="1">
    <source>
        <dbReference type="SAM" id="Phobius"/>
    </source>
</evidence>
<dbReference type="EMBL" id="JBHUNP010000001">
    <property type="protein sequence ID" value="MFD2649333.1"/>
    <property type="molecule type" value="Genomic_DNA"/>
</dbReference>
<accession>A0ABW5QNN2</accession>
<dbReference type="PIRSF" id="PIRSF015000">
    <property type="entry name" value="UCP01500"/>
    <property type="match status" value="1"/>
</dbReference>
<keyword evidence="1" id="KW-0812">Transmembrane</keyword>
<feature type="transmembrane region" description="Helical" evidence="1">
    <location>
        <begin position="51"/>
        <end position="69"/>
    </location>
</feature>
<comment type="caution">
    <text evidence="2">The sequence shown here is derived from an EMBL/GenBank/DDBJ whole genome shotgun (WGS) entry which is preliminary data.</text>
</comment>
<keyword evidence="1" id="KW-0472">Membrane</keyword>
<organism evidence="2 3">
    <name type="scientific">Devosia albogilva</name>
    <dbReference type="NCBI Taxonomy" id="429726"/>
    <lineage>
        <taxon>Bacteria</taxon>
        <taxon>Pseudomonadati</taxon>
        <taxon>Pseudomonadota</taxon>
        <taxon>Alphaproteobacteria</taxon>
        <taxon>Hyphomicrobiales</taxon>
        <taxon>Devosiaceae</taxon>
        <taxon>Devosia</taxon>
    </lineage>
</organism>
<gene>
    <name evidence="2" type="ORF">ACFSX5_16215</name>
</gene>
<dbReference type="Proteomes" id="UP001597521">
    <property type="component" value="Unassembled WGS sequence"/>
</dbReference>
<protein>
    <submittedName>
        <fullName evidence="2">DUF2270 domain-containing protein</fullName>
    </submittedName>
</protein>
<proteinExistence type="predicted"/>
<evidence type="ECO:0000313" key="2">
    <source>
        <dbReference type="EMBL" id="MFD2649333.1"/>
    </source>
</evidence>
<feature type="transmembrane region" description="Helical" evidence="1">
    <location>
        <begin position="157"/>
        <end position="175"/>
    </location>
</feature>
<evidence type="ECO:0000313" key="3">
    <source>
        <dbReference type="Proteomes" id="UP001597521"/>
    </source>
</evidence>
<reference evidence="3" key="1">
    <citation type="journal article" date="2019" name="Int. J. Syst. Evol. Microbiol.">
        <title>The Global Catalogue of Microorganisms (GCM) 10K type strain sequencing project: providing services to taxonomists for standard genome sequencing and annotation.</title>
        <authorList>
            <consortium name="The Broad Institute Genomics Platform"/>
            <consortium name="The Broad Institute Genome Sequencing Center for Infectious Disease"/>
            <person name="Wu L."/>
            <person name="Ma J."/>
        </authorList>
    </citation>
    <scope>NUCLEOTIDE SEQUENCE [LARGE SCALE GENOMIC DNA]</scope>
    <source>
        <strain evidence="3">CCM 7427</strain>
    </source>
</reference>
<keyword evidence="1" id="KW-1133">Transmembrane helix</keyword>
<keyword evidence="3" id="KW-1185">Reference proteome</keyword>
<feature type="transmembrane region" description="Helical" evidence="1">
    <location>
        <begin position="75"/>
        <end position="93"/>
    </location>
</feature>